<feature type="transmembrane region" description="Helical" evidence="1">
    <location>
        <begin position="56"/>
        <end position="74"/>
    </location>
</feature>
<dbReference type="EMBL" id="JADOGI010000167">
    <property type="protein sequence ID" value="MBF8191575.1"/>
    <property type="molecule type" value="Genomic_DNA"/>
</dbReference>
<keyword evidence="4" id="KW-1185">Reference proteome</keyword>
<keyword evidence="1" id="KW-0812">Transmembrane</keyword>
<dbReference type="InterPro" id="IPR005135">
    <property type="entry name" value="Endo/exonuclease/phosphatase"/>
</dbReference>
<keyword evidence="3" id="KW-0378">Hydrolase</keyword>
<keyword evidence="3" id="KW-0540">Nuclease</keyword>
<dbReference type="Pfam" id="PF03372">
    <property type="entry name" value="Exo_endo_phos"/>
    <property type="match status" value="1"/>
</dbReference>
<gene>
    <name evidence="3" type="ORF">ITP53_38955</name>
</gene>
<evidence type="ECO:0000256" key="1">
    <source>
        <dbReference type="SAM" id="Phobius"/>
    </source>
</evidence>
<proteinExistence type="predicted"/>
<comment type="caution">
    <text evidence="3">The sequence shown here is derived from an EMBL/GenBank/DDBJ whole genome shotgun (WGS) entry which is preliminary data.</text>
</comment>
<sequence length="328" mass="34665">METSAVGGTIVTPVRRRRRFPGTALTWLAVTPFAAWAVARVAGLERGSFPTQLMTATPYAAAGSLVPLLIAALGRKRAATVVALLTTAALGFSVLPRALGTASAATGRPFKVMTINMLFGRADTDTIMRLVREFDPDVLSTQELTPEAVSELDQAGLKDLMPHRVLEDEWSAGGSGLYSKHEVAELPGFLPPVGHRMPSALVSLPGGAPIGFVDVHPYPPLGPQVTDWNAALASLPSASADRVRILAGDFNASLDHAAMRGVLARGYQDAADQVGAGLIPTWPANKRVPPIITIDHVLVDRRVGVKEVSVHDVPGTDHRAVLAELIVP</sequence>
<dbReference type="SUPFAM" id="SSF56219">
    <property type="entry name" value="DNase I-like"/>
    <property type="match status" value="1"/>
</dbReference>
<evidence type="ECO:0000313" key="3">
    <source>
        <dbReference type="EMBL" id="MBF8191575.1"/>
    </source>
</evidence>
<dbReference type="RefSeq" id="WP_195900483.1">
    <property type="nucleotide sequence ID" value="NZ_JADOGI010000167.1"/>
</dbReference>
<feature type="domain" description="Endonuclease/exonuclease/phosphatase" evidence="2">
    <location>
        <begin position="113"/>
        <end position="318"/>
    </location>
</feature>
<feature type="transmembrane region" description="Helical" evidence="1">
    <location>
        <begin position="24"/>
        <end position="44"/>
    </location>
</feature>
<dbReference type="InterPro" id="IPR036691">
    <property type="entry name" value="Endo/exonu/phosph_ase_sf"/>
</dbReference>
<accession>A0A931AJZ9</accession>
<keyword evidence="1" id="KW-0472">Membrane</keyword>
<evidence type="ECO:0000259" key="2">
    <source>
        <dbReference type="Pfam" id="PF03372"/>
    </source>
</evidence>
<dbReference type="GO" id="GO:0004519">
    <property type="term" value="F:endonuclease activity"/>
    <property type="evidence" value="ECO:0007669"/>
    <property type="project" value="UniProtKB-KW"/>
</dbReference>
<keyword evidence="3" id="KW-0255">Endonuclease</keyword>
<evidence type="ECO:0000313" key="4">
    <source>
        <dbReference type="Proteomes" id="UP000605361"/>
    </source>
</evidence>
<organism evidence="3 4">
    <name type="scientific">Nonomuraea cypriaca</name>
    <dbReference type="NCBI Taxonomy" id="1187855"/>
    <lineage>
        <taxon>Bacteria</taxon>
        <taxon>Bacillati</taxon>
        <taxon>Actinomycetota</taxon>
        <taxon>Actinomycetes</taxon>
        <taxon>Streptosporangiales</taxon>
        <taxon>Streptosporangiaceae</taxon>
        <taxon>Nonomuraea</taxon>
    </lineage>
</organism>
<protein>
    <submittedName>
        <fullName evidence="3">Endonuclease/exonuclease/phosphatase family protein</fullName>
    </submittedName>
</protein>
<keyword evidence="1" id="KW-1133">Transmembrane helix</keyword>
<reference evidence="3" key="1">
    <citation type="submission" date="2020-11" db="EMBL/GenBank/DDBJ databases">
        <title>Whole-genome analyses of Nonomuraea sp. K274.</title>
        <authorList>
            <person name="Veyisoglu A."/>
        </authorList>
    </citation>
    <scope>NUCLEOTIDE SEQUENCE</scope>
    <source>
        <strain evidence="3">K274</strain>
    </source>
</reference>
<dbReference type="AlphaFoldDB" id="A0A931AJZ9"/>
<name>A0A931AJZ9_9ACTN</name>
<feature type="transmembrane region" description="Helical" evidence="1">
    <location>
        <begin position="81"/>
        <end position="99"/>
    </location>
</feature>
<dbReference type="Proteomes" id="UP000605361">
    <property type="component" value="Unassembled WGS sequence"/>
</dbReference>
<dbReference type="Gene3D" id="3.60.10.10">
    <property type="entry name" value="Endonuclease/exonuclease/phosphatase"/>
    <property type="match status" value="1"/>
</dbReference>